<evidence type="ECO:0000256" key="5">
    <source>
        <dbReference type="ARBA" id="ARBA00023136"/>
    </source>
</evidence>
<feature type="transmembrane region" description="Helical" evidence="7">
    <location>
        <begin position="136"/>
        <end position="159"/>
    </location>
</feature>
<protein>
    <submittedName>
        <fullName evidence="8">Propanediol diffusion facilitator</fullName>
    </submittedName>
</protein>
<dbReference type="PROSITE" id="PS00221">
    <property type="entry name" value="MIP"/>
    <property type="match status" value="1"/>
</dbReference>
<feature type="transmembrane region" description="Helical" evidence="7">
    <location>
        <begin position="46"/>
        <end position="65"/>
    </location>
</feature>
<keyword evidence="2 6" id="KW-0813">Transport</keyword>
<feature type="transmembrane region" description="Helical" evidence="7">
    <location>
        <begin position="171"/>
        <end position="190"/>
    </location>
</feature>
<evidence type="ECO:0000313" key="8">
    <source>
        <dbReference type="EMBL" id="PZD75226.1"/>
    </source>
</evidence>
<evidence type="ECO:0000256" key="3">
    <source>
        <dbReference type="ARBA" id="ARBA00022692"/>
    </source>
</evidence>
<dbReference type="PANTHER" id="PTHR45724:SF13">
    <property type="entry name" value="AQUAPORIN NIP1-1-RELATED"/>
    <property type="match status" value="1"/>
</dbReference>
<dbReference type="PRINTS" id="PR00783">
    <property type="entry name" value="MINTRINSICP"/>
</dbReference>
<evidence type="ECO:0000313" key="9">
    <source>
        <dbReference type="Proteomes" id="UP000248857"/>
    </source>
</evidence>
<dbReference type="InterPro" id="IPR023271">
    <property type="entry name" value="Aquaporin-like"/>
</dbReference>
<evidence type="ECO:0000256" key="1">
    <source>
        <dbReference type="ARBA" id="ARBA00004141"/>
    </source>
</evidence>
<dbReference type="OrthoDB" id="9807293at2"/>
<comment type="subcellular location">
    <subcellularLocation>
        <location evidence="1">Membrane</location>
        <topology evidence="1">Multi-pass membrane protein</topology>
    </subcellularLocation>
</comment>
<gene>
    <name evidence="8" type="primary">pduF</name>
    <name evidence="8" type="ORF">C1752_00289</name>
</gene>
<dbReference type="Proteomes" id="UP000248857">
    <property type="component" value="Unassembled WGS sequence"/>
</dbReference>
<dbReference type="SUPFAM" id="SSF81338">
    <property type="entry name" value="Aquaporin-like"/>
    <property type="match status" value="1"/>
</dbReference>
<dbReference type="Gene3D" id="1.20.1080.10">
    <property type="entry name" value="Glycerol uptake facilitator protein"/>
    <property type="match status" value="1"/>
</dbReference>
<keyword evidence="9" id="KW-1185">Reference proteome</keyword>
<keyword evidence="3 6" id="KW-0812">Transmembrane</keyword>
<dbReference type="InterPro" id="IPR034294">
    <property type="entry name" value="Aquaporin_transptr"/>
</dbReference>
<organism evidence="8 9">
    <name type="scientific">Acaryochloris thomasi RCC1774</name>
    <dbReference type="NCBI Taxonomy" id="1764569"/>
    <lineage>
        <taxon>Bacteria</taxon>
        <taxon>Bacillati</taxon>
        <taxon>Cyanobacteriota</taxon>
        <taxon>Cyanophyceae</taxon>
        <taxon>Acaryochloridales</taxon>
        <taxon>Acaryochloridaceae</taxon>
        <taxon>Acaryochloris</taxon>
        <taxon>Acaryochloris thomasi</taxon>
    </lineage>
</organism>
<dbReference type="Pfam" id="PF00230">
    <property type="entry name" value="MIP"/>
    <property type="match status" value="1"/>
</dbReference>
<proteinExistence type="inferred from homology"/>
<keyword evidence="5 7" id="KW-0472">Membrane</keyword>
<evidence type="ECO:0000256" key="4">
    <source>
        <dbReference type="ARBA" id="ARBA00022989"/>
    </source>
</evidence>
<dbReference type="AlphaFoldDB" id="A0A2W1JPQ4"/>
<dbReference type="GO" id="GO:0016020">
    <property type="term" value="C:membrane"/>
    <property type="evidence" value="ECO:0007669"/>
    <property type="project" value="UniProtKB-SubCell"/>
</dbReference>
<keyword evidence="4 7" id="KW-1133">Transmembrane helix</keyword>
<reference evidence="8 9" key="1">
    <citation type="journal article" date="2018" name="Sci. Rep.">
        <title>A novel species of the marine cyanobacterium Acaryochloris with a unique pigment content and lifestyle.</title>
        <authorList>
            <person name="Partensky F."/>
            <person name="Six C."/>
            <person name="Ratin M."/>
            <person name="Garczarek L."/>
            <person name="Vaulot D."/>
            <person name="Probert I."/>
            <person name="Calteau A."/>
            <person name="Gourvil P."/>
            <person name="Marie D."/>
            <person name="Grebert T."/>
            <person name="Bouchier C."/>
            <person name="Le Panse S."/>
            <person name="Gachenot M."/>
            <person name="Rodriguez F."/>
            <person name="Garrido J.L."/>
        </authorList>
    </citation>
    <scope>NUCLEOTIDE SEQUENCE [LARGE SCALE GENOMIC DNA]</scope>
    <source>
        <strain evidence="8 9">RCC1774</strain>
    </source>
</reference>
<accession>A0A2W1JPQ4</accession>
<evidence type="ECO:0000256" key="2">
    <source>
        <dbReference type="ARBA" id="ARBA00022448"/>
    </source>
</evidence>
<evidence type="ECO:0000256" key="6">
    <source>
        <dbReference type="RuleBase" id="RU000477"/>
    </source>
</evidence>
<dbReference type="EMBL" id="PQWO01000001">
    <property type="protein sequence ID" value="PZD75226.1"/>
    <property type="molecule type" value="Genomic_DNA"/>
</dbReference>
<comment type="caution">
    <text evidence="8">The sequence shown here is derived from an EMBL/GenBank/DDBJ whole genome shotgun (WGS) entry which is preliminary data.</text>
</comment>
<dbReference type="GO" id="GO:0015267">
    <property type="term" value="F:channel activity"/>
    <property type="evidence" value="ECO:0007669"/>
    <property type="project" value="InterPro"/>
</dbReference>
<comment type="similarity">
    <text evidence="6">Belongs to the MIP/aquaporin (TC 1.A.8) family.</text>
</comment>
<sequence>MFQIFRDHWPNYLIEAWGLGTFMVSAGVFATLLYAENSPLSFPHPLLRDLVMGLGMGGTAIAIIYSPWGKRSGAHINPAVTLTFFHLNKIAAWDAFFYILFQFIGALAGVLLVAVALGSPFQEAPVNYVVTVPGQWGWPAALVAEFTISFVLMTMVLWVSNTPQIARLTGLFSGILVTLYVVFSAPISGFGMNPARTFGSALPAQTWTAFWIYYFAPPLAMLLAADLYQRITKMRSHSICSKLCPNGETPCISPICCSACDQVIRPWRQKEKVDAIS</sequence>
<feature type="transmembrane region" description="Helical" evidence="7">
    <location>
        <begin position="12"/>
        <end position="34"/>
    </location>
</feature>
<feature type="transmembrane region" description="Helical" evidence="7">
    <location>
        <begin position="95"/>
        <end position="116"/>
    </location>
</feature>
<dbReference type="RefSeq" id="WP_110984272.1">
    <property type="nucleotide sequence ID" value="NZ_CAWNWM010000001.1"/>
</dbReference>
<name>A0A2W1JPQ4_9CYAN</name>
<dbReference type="PANTHER" id="PTHR45724">
    <property type="entry name" value="AQUAPORIN NIP2-1"/>
    <property type="match status" value="1"/>
</dbReference>
<evidence type="ECO:0000256" key="7">
    <source>
        <dbReference type="SAM" id="Phobius"/>
    </source>
</evidence>
<feature type="transmembrane region" description="Helical" evidence="7">
    <location>
        <begin position="210"/>
        <end position="228"/>
    </location>
</feature>
<dbReference type="InterPro" id="IPR000425">
    <property type="entry name" value="MIP"/>
</dbReference>
<dbReference type="InterPro" id="IPR022357">
    <property type="entry name" value="MIP_CS"/>
</dbReference>